<dbReference type="AlphaFoldDB" id="A0A0H2RYJ7"/>
<reference evidence="3 4" key="1">
    <citation type="submission" date="2015-04" db="EMBL/GenBank/DDBJ databases">
        <title>Complete genome sequence of Schizopora paradoxa KUC8140, a cosmopolitan wood degrader in East Asia.</title>
        <authorList>
            <consortium name="DOE Joint Genome Institute"/>
            <person name="Min B."/>
            <person name="Park H."/>
            <person name="Jang Y."/>
            <person name="Kim J.-J."/>
            <person name="Kim K.H."/>
            <person name="Pangilinan J."/>
            <person name="Lipzen A."/>
            <person name="Riley R."/>
            <person name="Grigoriev I.V."/>
            <person name="Spatafora J.W."/>
            <person name="Choi I.-G."/>
        </authorList>
    </citation>
    <scope>NUCLEOTIDE SEQUENCE [LARGE SCALE GENOMIC DNA]</scope>
    <source>
        <strain evidence="3 4">KUC8140</strain>
    </source>
</reference>
<feature type="domain" description="DUF6533" evidence="2">
    <location>
        <begin position="23"/>
        <end position="66"/>
    </location>
</feature>
<dbReference type="Proteomes" id="UP000053477">
    <property type="component" value="Unassembled WGS sequence"/>
</dbReference>
<gene>
    <name evidence="3" type="ORF">SCHPADRAFT_193856</name>
</gene>
<accession>A0A0H2RYJ7</accession>
<dbReference type="InParanoid" id="A0A0H2RYJ7"/>
<evidence type="ECO:0000313" key="3">
    <source>
        <dbReference type="EMBL" id="KLO16824.1"/>
    </source>
</evidence>
<dbReference type="InterPro" id="IPR045340">
    <property type="entry name" value="DUF6533"/>
</dbReference>
<dbReference type="EMBL" id="KQ085911">
    <property type="protein sequence ID" value="KLO16824.1"/>
    <property type="molecule type" value="Genomic_DNA"/>
</dbReference>
<feature type="transmembrane region" description="Helical" evidence="1">
    <location>
        <begin position="122"/>
        <end position="140"/>
    </location>
</feature>
<feature type="transmembrane region" description="Helical" evidence="1">
    <location>
        <begin position="176"/>
        <end position="195"/>
    </location>
</feature>
<feature type="transmembrane region" description="Helical" evidence="1">
    <location>
        <begin position="216"/>
        <end position="234"/>
    </location>
</feature>
<feature type="transmembrane region" description="Helical" evidence="1">
    <location>
        <begin position="57"/>
        <end position="78"/>
    </location>
</feature>
<keyword evidence="1" id="KW-1133">Transmembrane helix</keyword>
<keyword evidence="1" id="KW-0812">Transmembrane</keyword>
<evidence type="ECO:0000256" key="1">
    <source>
        <dbReference type="SAM" id="Phobius"/>
    </source>
</evidence>
<name>A0A0H2RYJ7_9AGAM</name>
<evidence type="ECO:0000313" key="4">
    <source>
        <dbReference type="Proteomes" id="UP000053477"/>
    </source>
</evidence>
<keyword evidence="1" id="KW-0472">Membrane</keyword>
<sequence>MSGVMFSESFIIERAIQSINVNYVNLAAVTCLGYDTLLSLDDEITYVWRTQWSFVKILYIASKYLAYLDAVAFLIFFFNSNMTPSACLTLYSATSYVIVAGILIAEIILLMRTCALWGLSRYVLWYLVAFDFGAVALVVVELTKSLHVNKFQFVESPIPSIRRCFPIFSDSAVNTYVNYLCLIAVELNILLLTLWRGVLHWRRSGNQLIYIFYRDGVAYLVSLAAFSAVNVVFFKYFNTGFYWSIMLEPQRIAHAILASHLVLNIRKFRHNNGAGHSLSGDVYASAAPVSFHMKPTMSATTASTCTSASRDREDL</sequence>
<dbReference type="Pfam" id="PF20151">
    <property type="entry name" value="DUF6533"/>
    <property type="match status" value="1"/>
</dbReference>
<evidence type="ECO:0000259" key="2">
    <source>
        <dbReference type="Pfam" id="PF20151"/>
    </source>
</evidence>
<organism evidence="3 4">
    <name type="scientific">Schizopora paradoxa</name>
    <dbReference type="NCBI Taxonomy" id="27342"/>
    <lineage>
        <taxon>Eukaryota</taxon>
        <taxon>Fungi</taxon>
        <taxon>Dikarya</taxon>
        <taxon>Basidiomycota</taxon>
        <taxon>Agaricomycotina</taxon>
        <taxon>Agaricomycetes</taxon>
        <taxon>Hymenochaetales</taxon>
        <taxon>Schizoporaceae</taxon>
        <taxon>Schizopora</taxon>
    </lineage>
</organism>
<proteinExistence type="predicted"/>
<protein>
    <recommendedName>
        <fullName evidence="2">DUF6533 domain-containing protein</fullName>
    </recommendedName>
</protein>
<keyword evidence="4" id="KW-1185">Reference proteome</keyword>
<feature type="transmembrane region" description="Helical" evidence="1">
    <location>
        <begin position="90"/>
        <end position="110"/>
    </location>
</feature>
<dbReference type="OrthoDB" id="2675435at2759"/>